<name>A0ABS9Q5E0_9MICO</name>
<dbReference type="NCBIfam" id="TIGR00835">
    <property type="entry name" value="agcS"/>
    <property type="match status" value="1"/>
</dbReference>
<dbReference type="PRINTS" id="PR00175">
    <property type="entry name" value="NAALASMPORT"/>
</dbReference>
<comment type="subcellular location">
    <subcellularLocation>
        <location evidence="1 8">Cell membrane</location>
        <topology evidence="1 8">Multi-pass membrane protein</topology>
    </subcellularLocation>
</comment>
<dbReference type="EMBL" id="JAKRCV010000058">
    <property type="protein sequence ID" value="MCG7323099.1"/>
    <property type="molecule type" value="Genomic_DNA"/>
</dbReference>
<feature type="transmembrane region" description="Helical" evidence="8">
    <location>
        <begin position="176"/>
        <end position="196"/>
    </location>
</feature>
<feature type="transmembrane region" description="Helical" evidence="8">
    <location>
        <begin position="389"/>
        <end position="410"/>
    </location>
</feature>
<evidence type="ECO:0000256" key="3">
    <source>
        <dbReference type="ARBA" id="ARBA00022448"/>
    </source>
</evidence>
<feature type="transmembrane region" description="Helical" evidence="8">
    <location>
        <begin position="70"/>
        <end position="89"/>
    </location>
</feature>
<evidence type="ECO:0000256" key="1">
    <source>
        <dbReference type="ARBA" id="ARBA00004651"/>
    </source>
</evidence>
<dbReference type="Proteomes" id="UP001521931">
    <property type="component" value="Unassembled WGS sequence"/>
</dbReference>
<dbReference type="Gene3D" id="1.20.1740.10">
    <property type="entry name" value="Amino acid/polyamine transporter I"/>
    <property type="match status" value="1"/>
</dbReference>
<comment type="similarity">
    <text evidence="2 8">Belongs to the alanine or glycine:cation symporter (AGCS) (TC 2.A.25) family.</text>
</comment>
<evidence type="ECO:0000313" key="9">
    <source>
        <dbReference type="EMBL" id="MCG7323099.1"/>
    </source>
</evidence>
<evidence type="ECO:0000256" key="8">
    <source>
        <dbReference type="RuleBase" id="RU363064"/>
    </source>
</evidence>
<reference evidence="9 10" key="1">
    <citation type="submission" date="2022-02" db="EMBL/GenBank/DDBJ databases">
        <title>Uncovering new skin microbiome diversity through culturing and metagenomics.</title>
        <authorList>
            <person name="Conlan S."/>
            <person name="Deming C."/>
            <person name="Nisc Comparative Sequencing Program N."/>
            <person name="Segre J.A."/>
        </authorList>
    </citation>
    <scope>NUCLEOTIDE SEQUENCE [LARGE SCALE GENOMIC DNA]</scope>
    <source>
        <strain evidence="9 10">ACRQZ</strain>
    </source>
</reference>
<keyword evidence="5 8" id="KW-0812">Transmembrane</keyword>
<feature type="transmembrane region" description="Helical" evidence="8">
    <location>
        <begin position="299"/>
        <end position="320"/>
    </location>
</feature>
<proteinExistence type="inferred from homology"/>
<dbReference type="PANTHER" id="PTHR30330:SF1">
    <property type="entry name" value="AMINO-ACID CARRIER PROTEIN ALST"/>
    <property type="match status" value="1"/>
</dbReference>
<keyword evidence="3 8" id="KW-0813">Transport</keyword>
<accession>A0ABS9Q5E0</accession>
<keyword evidence="7 8" id="KW-0472">Membrane</keyword>
<keyword evidence="10" id="KW-1185">Reference proteome</keyword>
<evidence type="ECO:0000313" key="10">
    <source>
        <dbReference type="Proteomes" id="UP001521931"/>
    </source>
</evidence>
<feature type="transmembrane region" description="Helical" evidence="8">
    <location>
        <begin position="416"/>
        <end position="433"/>
    </location>
</feature>
<organism evidence="9 10">
    <name type="scientific">Arsenicicoccus bolidensis</name>
    <dbReference type="NCBI Taxonomy" id="229480"/>
    <lineage>
        <taxon>Bacteria</taxon>
        <taxon>Bacillati</taxon>
        <taxon>Actinomycetota</taxon>
        <taxon>Actinomycetes</taxon>
        <taxon>Micrococcales</taxon>
        <taxon>Intrasporangiaceae</taxon>
        <taxon>Arsenicicoccus</taxon>
    </lineage>
</organism>
<feature type="transmembrane region" description="Helical" evidence="8">
    <location>
        <begin position="15"/>
        <end position="33"/>
    </location>
</feature>
<dbReference type="InterPro" id="IPR001463">
    <property type="entry name" value="Na/Ala_symport"/>
</dbReference>
<feature type="transmembrane region" description="Helical" evidence="8">
    <location>
        <begin position="208"/>
        <end position="230"/>
    </location>
</feature>
<feature type="transmembrane region" description="Helical" evidence="8">
    <location>
        <begin position="144"/>
        <end position="164"/>
    </location>
</feature>
<dbReference type="PROSITE" id="PS00873">
    <property type="entry name" value="NA_ALANINE_SYMP"/>
    <property type="match status" value="1"/>
</dbReference>
<comment type="caution">
    <text evidence="9">The sequence shown here is derived from an EMBL/GenBank/DDBJ whole genome shotgun (WGS) entry which is preliminary data.</text>
</comment>
<keyword evidence="6 8" id="KW-1133">Transmembrane helix</keyword>
<evidence type="ECO:0000256" key="7">
    <source>
        <dbReference type="ARBA" id="ARBA00023136"/>
    </source>
</evidence>
<keyword evidence="4 8" id="KW-1003">Cell membrane</keyword>
<dbReference type="PANTHER" id="PTHR30330">
    <property type="entry name" value="AGSS FAMILY TRANSPORTER, SODIUM-ALANINE"/>
    <property type="match status" value="1"/>
</dbReference>
<feature type="transmembrane region" description="Helical" evidence="8">
    <location>
        <begin position="347"/>
        <end position="368"/>
    </location>
</feature>
<evidence type="ECO:0000256" key="6">
    <source>
        <dbReference type="ARBA" id="ARBA00022989"/>
    </source>
</evidence>
<dbReference type="Pfam" id="PF01235">
    <property type="entry name" value="Na_Ala_symp"/>
    <property type="match status" value="1"/>
</dbReference>
<gene>
    <name evidence="9" type="ORF">MHL29_14530</name>
</gene>
<evidence type="ECO:0000256" key="5">
    <source>
        <dbReference type="ARBA" id="ARBA00022692"/>
    </source>
</evidence>
<sequence length="494" mass="51841">MNAIHDGILVANDKLTWLLIVLLAAAGILFTLWSKGAQFRRFGTMVKVAIGSRSGGGEGISSFQAFCISLASRVGTGNIVGVAIALALGGPGAIFWMWVMAFLGMATAFVEATLAQLYKVPHTDGTFRGGPAYYMQRGLKSRPMGIAFAICLIFTFGLAFNMVQANTIAGVVEGTWGIPTWITAIVLVVITAAIVLGGLKSVARVTEYMAPLMALAYFLLALTVLVLRIGEVPDAIGDIFKGAFGLDQALAGTAGGIVAAMLNGVKRGMFSNEAGMGSAPNAAAAATTSHPAHQGMVQALGVFIDTIIVCTSTAVMILLAGPEVYTPGVTTRDQAATLTQTALASELGSWVAPVMAFLIFVFAFSSVIGNETYAEVNMDFMRGGKVGAFAIRLLTIGAVAWGALQSLAFVWDLADLAMTFMAVLNLVALMALGKHAIAALRDLESNPDPVNAGFDLDDNPYMPDDVPGEVWRLRPGHAPGQWFAPNDVHEDADV</sequence>
<evidence type="ECO:0000256" key="2">
    <source>
        <dbReference type="ARBA" id="ARBA00009261"/>
    </source>
</evidence>
<keyword evidence="8" id="KW-0769">Symport</keyword>
<evidence type="ECO:0000256" key="4">
    <source>
        <dbReference type="ARBA" id="ARBA00022475"/>
    </source>
</evidence>
<dbReference type="RefSeq" id="WP_029212443.1">
    <property type="nucleotide sequence ID" value="NZ_DAMCTM010000017.1"/>
</dbReference>
<protein>
    <submittedName>
        <fullName evidence="9">Alanine:cation symporter family protein</fullName>
    </submittedName>
</protein>